<feature type="transmembrane region" description="Helical" evidence="6">
    <location>
        <begin position="466"/>
        <end position="489"/>
    </location>
</feature>
<dbReference type="Gene3D" id="1.20.1250.20">
    <property type="entry name" value="MFS general substrate transporter like domains"/>
    <property type="match status" value="2"/>
</dbReference>
<dbReference type="CDD" id="cd17330">
    <property type="entry name" value="MFS_SLC46_TetA_like"/>
    <property type="match status" value="1"/>
</dbReference>
<keyword evidence="2" id="KW-0813">Transport</keyword>
<keyword evidence="4 6" id="KW-1133">Transmembrane helix</keyword>
<keyword evidence="9" id="KW-1185">Reference proteome</keyword>
<comment type="subcellular location">
    <subcellularLocation>
        <location evidence="1">Membrane</location>
        <topology evidence="1">Multi-pass membrane protein</topology>
    </subcellularLocation>
</comment>
<feature type="transmembrane region" description="Helical" evidence="6">
    <location>
        <begin position="616"/>
        <end position="637"/>
    </location>
</feature>
<dbReference type="InterPro" id="IPR001958">
    <property type="entry name" value="Tet-R_TetA/multi-R_MdtG-like"/>
</dbReference>
<dbReference type="PRINTS" id="PR01035">
    <property type="entry name" value="TCRTETA"/>
</dbReference>
<feature type="transmembrane region" description="Helical" evidence="6">
    <location>
        <begin position="89"/>
        <end position="108"/>
    </location>
</feature>
<feature type="transmembrane region" description="Helical" evidence="6">
    <location>
        <begin position="581"/>
        <end position="604"/>
    </location>
</feature>
<sequence>MAGDGVAGVPSPLPWKRLIGAYVLLVCEAISTTSFFAYSGYMIVYFGLVEKLEDVGYFAGYVASFFSFAQFLSSFFWGKMSDKYGRKPILIVGSMGSMLSVLVVGTSVNLPMLIAARCINGLLNGNIGVIKTYIGECTDKSNQVEAFGWIGLTWGLGSIIGPMIGGALIEPVDNFPFLFKNSKLFKSFPYLLPNLVIALTTLIGFTFTYFYMKETLHKKEPSIQLDDIEDQLTTGMTPEYIHDTEDIHGNGIIMKDYDDSEISGTIIGGNSNDIDGQDNNISNTKEEEKKNLLSNIIVGDEQSSSEYKFQDTNYTLNDDEKEKLYDPHHQREELENRKEMDSNIIALSESTTNFQDIPLDSTSLARGSMIKKSFSTIFNLFNSGKKEQYFQLSKDNSNSSPNLVGDGHGGIIVEKEQHKEVSVFKDKLILKTTILYAIVGFIFTMYDEGFPIWAMAPVSAGGLSFTARQIGATGAIGGVTVVIIQVLLIKPMTKKYGILKTFFIGGILSIISFFSFPIITYVSPYGGDSAHQPSPAKQAFFWFFMCIILTLRNIAGQFIFTPVMTLINNSARMKVRASANGLGQSLVALSRAVAPFVSNILAWSLTSGYPFPLNHFLMWIIMVALCLIPTIMSKFFLPITLNAPIVENDDDEIESEEESANTHFMIE</sequence>
<evidence type="ECO:0000256" key="2">
    <source>
        <dbReference type="ARBA" id="ARBA00022448"/>
    </source>
</evidence>
<feature type="transmembrane region" description="Helical" evidence="6">
    <location>
        <begin position="428"/>
        <end position="446"/>
    </location>
</feature>
<dbReference type="PANTHER" id="PTHR23504:SF15">
    <property type="entry name" value="MAJOR FACILITATOR SUPERFAMILY (MFS) PROFILE DOMAIN-CONTAINING PROTEIN"/>
    <property type="match status" value="1"/>
</dbReference>
<dbReference type="AlphaFoldDB" id="A0A8J4PUJ7"/>
<dbReference type="InterPro" id="IPR036259">
    <property type="entry name" value="MFS_trans_sf"/>
</dbReference>
<proteinExistence type="predicted"/>
<comment type="caution">
    <text evidence="8">The sequence shown here is derived from an EMBL/GenBank/DDBJ whole genome shotgun (WGS) entry which is preliminary data.</text>
</comment>
<accession>A0A8J4PUJ7</accession>
<feature type="transmembrane region" description="Helical" evidence="6">
    <location>
        <begin position="114"/>
        <end position="134"/>
    </location>
</feature>
<dbReference type="GO" id="GO:0022857">
    <property type="term" value="F:transmembrane transporter activity"/>
    <property type="evidence" value="ECO:0007669"/>
    <property type="project" value="InterPro"/>
</dbReference>
<feature type="transmembrane region" description="Helical" evidence="6">
    <location>
        <begin position="146"/>
        <end position="169"/>
    </location>
</feature>
<dbReference type="PANTHER" id="PTHR23504">
    <property type="entry name" value="MAJOR FACILITATOR SUPERFAMILY DOMAIN-CONTAINING PROTEIN 10"/>
    <property type="match status" value="1"/>
</dbReference>
<organism evidence="8 9">
    <name type="scientific">Polysphondylium violaceum</name>
    <dbReference type="NCBI Taxonomy" id="133409"/>
    <lineage>
        <taxon>Eukaryota</taxon>
        <taxon>Amoebozoa</taxon>
        <taxon>Evosea</taxon>
        <taxon>Eumycetozoa</taxon>
        <taxon>Dictyostelia</taxon>
        <taxon>Dictyosteliales</taxon>
        <taxon>Dictyosteliaceae</taxon>
        <taxon>Polysphondylium</taxon>
    </lineage>
</organism>
<reference evidence="8" key="1">
    <citation type="submission" date="2020-01" db="EMBL/GenBank/DDBJ databases">
        <title>Development of genomics and gene disruption for Polysphondylium violaceum indicates a role for the polyketide synthase stlB in stalk morphogenesis.</title>
        <authorList>
            <person name="Narita B."/>
            <person name="Kawabe Y."/>
            <person name="Kin K."/>
            <person name="Saito T."/>
            <person name="Gibbs R."/>
            <person name="Kuspa A."/>
            <person name="Muzny D."/>
            <person name="Queller D."/>
            <person name="Richards S."/>
            <person name="Strassman J."/>
            <person name="Sucgang R."/>
            <person name="Worley K."/>
            <person name="Schaap P."/>
        </authorList>
    </citation>
    <scope>NUCLEOTIDE SEQUENCE</scope>
    <source>
        <strain evidence="8">QSvi11</strain>
    </source>
</reference>
<dbReference type="Pfam" id="PF07690">
    <property type="entry name" value="MFS_1"/>
    <property type="match status" value="1"/>
</dbReference>
<evidence type="ECO:0000256" key="3">
    <source>
        <dbReference type="ARBA" id="ARBA00022692"/>
    </source>
</evidence>
<dbReference type="GO" id="GO:0016020">
    <property type="term" value="C:membrane"/>
    <property type="evidence" value="ECO:0007669"/>
    <property type="project" value="UniProtKB-SubCell"/>
</dbReference>
<keyword evidence="5 6" id="KW-0472">Membrane</keyword>
<dbReference type="OrthoDB" id="419616at2759"/>
<feature type="transmembrane region" description="Helical" evidence="6">
    <location>
        <begin position="21"/>
        <end position="46"/>
    </location>
</feature>
<name>A0A8J4PUJ7_9MYCE</name>
<evidence type="ECO:0000256" key="6">
    <source>
        <dbReference type="SAM" id="Phobius"/>
    </source>
</evidence>
<protein>
    <recommendedName>
        <fullName evidence="7">Major facilitator superfamily (MFS) profile domain-containing protein</fullName>
    </recommendedName>
</protein>
<evidence type="ECO:0000256" key="5">
    <source>
        <dbReference type="ARBA" id="ARBA00023136"/>
    </source>
</evidence>
<dbReference type="InterPro" id="IPR020846">
    <property type="entry name" value="MFS_dom"/>
</dbReference>
<evidence type="ECO:0000256" key="1">
    <source>
        <dbReference type="ARBA" id="ARBA00004141"/>
    </source>
</evidence>
<feature type="transmembrane region" description="Helical" evidence="6">
    <location>
        <begin position="539"/>
        <end position="560"/>
    </location>
</feature>
<dbReference type="InterPro" id="IPR011701">
    <property type="entry name" value="MFS"/>
</dbReference>
<dbReference type="SUPFAM" id="SSF103473">
    <property type="entry name" value="MFS general substrate transporter"/>
    <property type="match status" value="1"/>
</dbReference>
<feature type="transmembrane region" description="Helical" evidence="6">
    <location>
        <begin position="501"/>
        <end position="519"/>
    </location>
</feature>
<evidence type="ECO:0000313" key="8">
    <source>
        <dbReference type="EMBL" id="KAF2073825.1"/>
    </source>
</evidence>
<evidence type="ECO:0000313" key="9">
    <source>
        <dbReference type="Proteomes" id="UP000695562"/>
    </source>
</evidence>
<dbReference type="EMBL" id="AJWJ01000180">
    <property type="protein sequence ID" value="KAF2073825.1"/>
    <property type="molecule type" value="Genomic_DNA"/>
</dbReference>
<dbReference type="Proteomes" id="UP000695562">
    <property type="component" value="Unassembled WGS sequence"/>
</dbReference>
<feature type="domain" description="Major facilitator superfamily (MFS) profile" evidence="7">
    <location>
        <begin position="1"/>
        <end position="216"/>
    </location>
</feature>
<evidence type="ECO:0000259" key="7">
    <source>
        <dbReference type="PROSITE" id="PS50850"/>
    </source>
</evidence>
<feature type="transmembrane region" description="Helical" evidence="6">
    <location>
        <begin position="189"/>
        <end position="212"/>
    </location>
</feature>
<dbReference type="PROSITE" id="PS50850">
    <property type="entry name" value="MFS"/>
    <property type="match status" value="1"/>
</dbReference>
<feature type="transmembrane region" description="Helical" evidence="6">
    <location>
        <begin position="58"/>
        <end position="77"/>
    </location>
</feature>
<keyword evidence="3 6" id="KW-0812">Transmembrane</keyword>
<gene>
    <name evidence="8" type="ORF">CYY_004852</name>
</gene>
<evidence type="ECO:0000256" key="4">
    <source>
        <dbReference type="ARBA" id="ARBA00022989"/>
    </source>
</evidence>